<keyword evidence="3" id="KW-1185">Reference proteome</keyword>
<protein>
    <submittedName>
        <fullName evidence="2">Uncharacterized protein</fullName>
    </submittedName>
</protein>
<dbReference type="EMBL" id="PKLZ01000001">
    <property type="protein sequence ID" value="PLW84319.1"/>
    <property type="molecule type" value="Genomic_DNA"/>
</dbReference>
<gene>
    <name evidence="2" type="ORF">CWI75_02980</name>
</gene>
<reference evidence="3" key="1">
    <citation type="submission" date="2017-11" db="EMBL/GenBank/DDBJ databases">
        <title>The draft genome sequence of Chromatocurvus sp. F02.</title>
        <authorList>
            <person name="Du Z.-J."/>
            <person name="Chang Y.-Q."/>
        </authorList>
    </citation>
    <scope>NUCLEOTIDE SEQUENCE [LARGE SCALE GENOMIC DNA]</scope>
    <source>
        <strain evidence="3">F02</strain>
    </source>
</reference>
<evidence type="ECO:0000313" key="3">
    <source>
        <dbReference type="Proteomes" id="UP000234845"/>
    </source>
</evidence>
<organism evidence="2 3">
    <name type="scientific">Kineobactrum sediminis</name>
    <dbReference type="NCBI Taxonomy" id="1905677"/>
    <lineage>
        <taxon>Bacteria</taxon>
        <taxon>Pseudomonadati</taxon>
        <taxon>Pseudomonadota</taxon>
        <taxon>Gammaproteobacteria</taxon>
        <taxon>Cellvibrionales</taxon>
        <taxon>Halieaceae</taxon>
        <taxon>Kineobactrum</taxon>
    </lineage>
</organism>
<proteinExistence type="predicted"/>
<sequence length="538" mass="59310">MYHIILLAIGLGFAAISQAQMPDDPQHRLFETSDKCLACHNGLLTPGGEDVSFGHDWQGSMMANASRDPYWQAAVRREIMDHPQAQAQIEDECAVCHMPMSRYQAKASGELGQIFTHLPFPSRGSHQTLLAEDGVSCSACHQITDRNLGEPESFTGGFHVDTESPPGRQQILGPFEIDPGRQEIMRSATGFIPRQGGHLQTSEFCATCHTLYTHTLGEGGQVVGELPEQVPYLEWRHSDFPGHRSCQSCHMPVVQEDTPVTSVLGVPREGLSQHTFRGGNFFMLRLLNRYASELGVKAPPQSLKASEERTLEFLRNGTARLELKARQDGEGRLEAMVRVANLAGHKLPTAYPSRRAWIHLQVHDAGGALVFESGRLTADGAIIGNDNDSDGTRYEPHYELIEQPGQVQIYEAIMATPSGAVTTGLLSAVTFIKDNRLLPRGFNKATADSDIAVQGRASGDDDFADGHDQVRYRIAVDQYNGPFQVEARLWYQPIAYRWAHNLAAYDAEETNRFVRMYRSMASQSGVVLAETAAVVPGQ</sequence>
<feature type="chain" id="PRO_5014652704" evidence="1">
    <location>
        <begin position="20"/>
        <end position="538"/>
    </location>
</feature>
<evidence type="ECO:0000256" key="1">
    <source>
        <dbReference type="SAM" id="SignalP"/>
    </source>
</evidence>
<evidence type="ECO:0000313" key="2">
    <source>
        <dbReference type="EMBL" id="PLW84319.1"/>
    </source>
</evidence>
<dbReference type="RefSeq" id="WP_101519955.1">
    <property type="nucleotide sequence ID" value="NZ_PKLZ01000001.1"/>
</dbReference>
<dbReference type="SUPFAM" id="SSF48695">
    <property type="entry name" value="Multiheme cytochromes"/>
    <property type="match status" value="1"/>
</dbReference>
<dbReference type="Gene3D" id="1.10.1130.10">
    <property type="entry name" value="Flavocytochrome C3, Chain A"/>
    <property type="match status" value="1"/>
</dbReference>
<feature type="signal peptide" evidence="1">
    <location>
        <begin position="1"/>
        <end position="19"/>
    </location>
</feature>
<keyword evidence="1" id="KW-0732">Signal</keyword>
<dbReference type="OrthoDB" id="9779283at2"/>
<comment type="caution">
    <text evidence="2">The sequence shown here is derived from an EMBL/GenBank/DDBJ whole genome shotgun (WGS) entry which is preliminary data.</text>
</comment>
<dbReference type="InterPro" id="IPR036280">
    <property type="entry name" value="Multihaem_cyt_sf"/>
</dbReference>
<dbReference type="Proteomes" id="UP000234845">
    <property type="component" value="Unassembled WGS sequence"/>
</dbReference>
<name>A0A2N5Y7G9_9GAMM</name>
<accession>A0A2N5Y7G9</accession>
<dbReference type="AlphaFoldDB" id="A0A2N5Y7G9"/>